<keyword evidence="2" id="KW-1185">Reference proteome</keyword>
<evidence type="ECO:0000313" key="2">
    <source>
        <dbReference type="Proteomes" id="UP001359559"/>
    </source>
</evidence>
<proteinExistence type="predicted"/>
<evidence type="ECO:0000313" key="1">
    <source>
        <dbReference type="EMBL" id="KAK7318156.1"/>
    </source>
</evidence>
<dbReference type="EMBL" id="JAYKXN010000001">
    <property type="protein sequence ID" value="KAK7318156.1"/>
    <property type="molecule type" value="Genomic_DNA"/>
</dbReference>
<organism evidence="1 2">
    <name type="scientific">Clitoria ternatea</name>
    <name type="common">Butterfly pea</name>
    <dbReference type="NCBI Taxonomy" id="43366"/>
    <lineage>
        <taxon>Eukaryota</taxon>
        <taxon>Viridiplantae</taxon>
        <taxon>Streptophyta</taxon>
        <taxon>Embryophyta</taxon>
        <taxon>Tracheophyta</taxon>
        <taxon>Spermatophyta</taxon>
        <taxon>Magnoliopsida</taxon>
        <taxon>eudicotyledons</taxon>
        <taxon>Gunneridae</taxon>
        <taxon>Pentapetalae</taxon>
        <taxon>rosids</taxon>
        <taxon>fabids</taxon>
        <taxon>Fabales</taxon>
        <taxon>Fabaceae</taxon>
        <taxon>Papilionoideae</taxon>
        <taxon>50 kb inversion clade</taxon>
        <taxon>NPAAA clade</taxon>
        <taxon>indigoferoid/millettioid clade</taxon>
        <taxon>Phaseoleae</taxon>
        <taxon>Clitoria</taxon>
    </lineage>
</organism>
<reference evidence="1 2" key="1">
    <citation type="submission" date="2024-01" db="EMBL/GenBank/DDBJ databases">
        <title>The genomes of 5 underutilized Papilionoideae crops provide insights into root nodulation and disease resistance.</title>
        <authorList>
            <person name="Yuan L."/>
        </authorList>
    </citation>
    <scope>NUCLEOTIDE SEQUENCE [LARGE SCALE GENOMIC DNA]</scope>
    <source>
        <strain evidence="1">LY-2023</strain>
        <tissue evidence="1">Leaf</tissue>
    </source>
</reference>
<protein>
    <submittedName>
        <fullName evidence="1">Uncharacterized protein</fullName>
    </submittedName>
</protein>
<dbReference type="AlphaFoldDB" id="A0AAN9Q0N5"/>
<dbReference type="Proteomes" id="UP001359559">
    <property type="component" value="Unassembled WGS sequence"/>
</dbReference>
<sequence length="120" mass="13300">MFKDLRQASAPVVVLVALETSISCLGSATSTPTVFDHLSSKKFLTCVGYRAELSDCIKLTIFNYLSSEKFPSADEGLREVYIGYRIRASSEVMFSIVENSLPRQDHLGGTYSDFLKRSSC</sequence>
<comment type="caution">
    <text evidence="1">The sequence shown here is derived from an EMBL/GenBank/DDBJ whole genome shotgun (WGS) entry which is preliminary data.</text>
</comment>
<name>A0AAN9Q0N5_CLITE</name>
<gene>
    <name evidence="1" type="ORF">RJT34_02855</name>
</gene>
<accession>A0AAN9Q0N5</accession>